<evidence type="ECO:0000256" key="3">
    <source>
        <dbReference type="ARBA" id="ARBA00023172"/>
    </source>
</evidence>
<evidence type="ECO:0000256" key="6">
    <source>
        <dbReference type="SAM" id="Coils"/>
    </source>
</evidence>
<dbReference type="GO" id="GO:0007129">
    <property type="term" value="P:homologous chromosome pairing at meiosis"/>
    <property type="evidence" value="ECO:0007669"/>
    <property type="project" value="TreeGrafter"/>
</dbReference>
<evidence type="ECO:0000313" key="8">
    <source>
        <dbReference type="EMBL" id="ABO95806.1"/>
    </source>
</evidence>
<comment type="subcellular location">
    <subcellularLocation>
        <location evidence="1">Nucleus</location>
    </subcellularLocation>
</comment>
<feature type="coiled-coil region" evidence="6">
    <location>
        <begin position="93"/>
        <end position="143"/>
    </location>
</feature>
<dbReference type="AlphaFoldDB" id="A4RW29"/>
<keyword evidence="5" id="KW-0469">Meiosis</keyword>
<evidence type="ECO:0000256" key="1">
    <source>
        <dbReference type="ARBA" id="ARBA00004123"/>
    </source>
</evidence>
<evidence type="ECO:0000313" key="9">
    <source>
        <dbReference type="Proteomes" id="UP000001568"/>
    </source>
</evidence>
<proteinExistence type="inferred from homology"/>
<dbReference type="InterPro" id="IPR010776">
    <property type="entry name" value="Hop2_WH_dom"/>
</dbReference>
<dbReference type="GO" id="GO:0120230">
    <property type="term" value="F:recombinase activator activity"/>
    <property type="evidence" value="ECO:0007669"/>
    <property type="project" value="TreeGrafter"/>
</dbReference>
<dbReference type="PANTHER" id="PTHR15938:SF0">
    <property type="entry name" value="HOMOLOGOUS-PAIRING PROTEIN 2 HOMOLOG"/>
    <property type="match status" value="1"/>
</dbReference>
<dbReference type="EMBL" id="CP000584">
    <property type="protein sequence ID" value="ABO95806.1"/>
    <property type="molecule type" value="Genomic_DNA"/>
</dbReference>
<reference evidence="8 9" key="1">
    <citation type="journal article" date="2007" name="Proc. Natl. Acad. Sci. U.S.A.">
        <title>The tiny eukaryote Ostreococcus provides genomic insights into the paradox of plankton speciation.</title>
        <authorList>
            <person name="Palenik B."/>
            <person name="Grimwood J."/>
            <person name="Aerts A."/>
            <person name="Rouze P."/>
            <person name="Salamov A."/>
            <person name="Putnam N."/>
            <person name="Dupont C."/>
            <person name="Jorgensen R."/>
            <person name="Derelle E."/>
            <person name="Rombauts S."/>
            <person name="Zhou K."/>
            <person name="Otillar R."/>
            <person name="Merchant S.S."/>
            <person name="Podell S."/>
            <person name="Gaasterland T."/>
            <person name="Napoli C."/>
            <person name="Gendler K."/>
            <person name="Manuell A."/>
            <person name="Tai V."/>
            <person name="Vallon O."/>
            <person name="Piganeau G."/>
            <person name="Jancek S."/>
            <person name="Heijde M."/>
            <person name="Jabbari K."/>
            <person name="Bowler C."/>
            <person name="Lohr M."/>
            <person name="Robbens S."/>
            <person name="Werner G."/>
            <person name="Dubchak I."/>
            <person name="Pazour G.J."/>
            <person name="Ren Q."/>
            <person name="Paulsen I."/>
            <person name="Delwiche C."/>
            <person name="Schmutz J."/>
            <person name="Rokhsar D."/>
            <person name="Van de Peer Y."/>
            <person name="Moreau H."/>
            <person name="Grigoriev I.V."/>
        </authorList>
    </citation>
    <scope>NUCLEOTIDE SEQUENCE [LARGE SCALE GENOMIC DNA]</scope>
    <source>
        <strain evidence="8 9">CCE9901</strain>
    </source>
</reference>
<evidence type="ECO:0000256" key="2">
    <source>
        <dbReference type="ARBA" id="ARBA00007922"/>
    </source>
</evidence>
<sequence length="235" mass="26312">GEGSTREMETVRAYVARMNRPLNATNVGDALGASGVKKGLAQKYLDALVDNGAIRVKDAGKQKVYYATQDDEVADAEALRAMGAEAVAVSEENARASAEVGRLRSQLRALRNVQSVEAMAAARRDVEDENETLEKKIEPLRRAKANGEVITESERVKIEDAFLKGMEAWLDRRRKFNNLFETVLEGTGEKKQKLWGDIGAETEKDVGIDYDKYRNIYDDLKKQRLADSRAKRMKR</sequence>
<protein>
    <recommendedName>
        <fullName evidence="7">Homologous-pairing protein 2 winged helix domain-containing protein</fullName>
    </recommendedName>
</protein>
<dbReference type="Gramene" id="ABO95806">
    <property type="protein sequence ID" value="ABO95806"/>
    <property type="gene ID" value="OSTLU_37149"/>
</dbReference>
<dbReference type="GO" id="GO:0000794">
    <property type="term" value="C:condensed nuclear chromosome"/>
    <property type="evidence" value="ECO:0007669"/>
    <property type="project" value="TreeGrafter"/>
</dbReference>
<gene>
    <name evidence="8" type="ORF">OSTLU_37149</name>
</gene>
<dbReference type="STRING" id="436017.A4RW29"/>
<keyword evidence="9" id="KW-1185">Reference proteome</keyword>
<feature type="domain" description="Homologous-pairing protein 2 winged helix" evidence="7">
    <location>
        <begin position="9"/>
        <end position="67"/>
    </location>
</feature>
<evidence type="ECO:0000259" key="7">
    <source>
        <dbReference type="Pfam" id="PF07106"/>
    </source>
</evidence>
<dbReference type="GO" id="GO:0010774">
    <property type="term" value="P:meiotic strand invasion involved in reciprocal meiotic recombination"/>
    <property type="evidence" value="ECO:0007669"/>
    <property type="project" value="TreeGrafter"/>
</dbReference>
<dbReference type="KEGG" id="olu:OSTLU_37149"/>
<dbReference type="Gene3D" id="1.10.10.10">
    <property type="entry name" value="Winged helix-like DNA-binding domain superfamily/Winged helix DNA-binding domain"/>
    <property type="match status" value="1"/>
</dbReference>
<evidence type="ECO:0000256" key="4">
    <source>
        <dbReference type="ARBA" id="ARBA00023242"/>
    </source>
</evidence>
<keyword evidence="6" id="KW-0175">Coiled coil</keyword>
<dbReference type="OrthoDB" id="272266at2759"/>
<dbReference type="eggNOG" id="KOG4603">
    <property type="taxonomic scope" value="Eukaryota"/>
</dbReference>
<evidence type="ECO:0000256" key="5">
    <source>
        <dbReference type="ARBA" id="ARBA00023254"/>
    </source>
</evidence>
<comment type="similarity">
    <text evidence="2">Belongs to the HOP2 family.</text>
</comment>
<feature type="non-terminal residue" evidence="8">
    <location>
        <position position="1"/>
    </location>
</feature>
<name>A4RW29_OSTLU</name>
<dbReference type="Pfam" id="PF07106">
    <property type="entry name" value="WHD_TBPIP"/>
    <property type="match status" value="1"/>
</dbReference>
<keyword evidence="3" id="KW-0233">DNA recombination</keyword>
<dbReference type="PANTHER" id="PTHR15938">
    <property type="entry name" value="TBP-1 INTERACTING PROTEIN"/>
    <property type="match status" value="1"/>
</dbReference>
<accession>A4RW29</accession>
<dbReference type="InterPro" id="IPR036388">
    <property type="entry name" value="WH-like_DNA-bd_sf"/>
</dbReference>
<dbReference type="OMA" id="QKYHREW"/>
<dbReference type="GO" id="GO:0003690">
    <property type="term" value="F:double-stranded DNA binding"/>
    <property type="evidence" value="ECO:0007669"/>
    <property type="project" value="TreeGrafter"/>
</dbReference>
<dbReference type="GO" id="GO:0000709">
    <property type="term" value="P:meiotic joint molecule formation"/>
    <property type="evidence" value="ECO:0007669"/>
    <property type="project" value="TreeGrafter"/>
</dbReference>
<keyword evidence="4" id="KW-0539">Nucleus</keyword>
<dbReference type="HOGENOM" id="CLU_063266_0_0_1"/>
<organism evidence="8 9">
    <name type="scientific">Ostreococcus lucimarinus (strain CCE9901)</name>
    <dbReference type="NCBI Taxonomy" id="436017"/>
    <lineage>
        <taxon>Eukaryota</taxon>
        <taxon>Viridiplantae</taxon>
        <taxon>Chlorophyta</taxon>
        <taxon>Mamiellophyceae</taxon>
        <taxon>Mamiellales</taxon>
        <taxon>Bathycoccaceae</taxon>
        <taxon>Ostreococcus</taxon>
    </lineage>
</organism>
<dbReference type="RefSeq" id="XP_001417513.1">
    <property type="nucleotide sequence ID" value="XM_001417476.1"/>
</dbReference>
<dbReference type="GeneID" id="5001280"/>
<dbReference type="GO" id="GO:0120231">
    <property type="term" value="C:DNA recombinase auxiliary factor complex"/>
    <property type="evidence" value="ECO:0007669"/>
    <property type="project" value="TreeGrafter"/>
</dbReference>
<dbReference type="Proteomes" id="UP000001568">
    <property type="component" value="Chromosome 4"/>
</dbReference>